<keyword evidence="1" id="KW-0812">Transmembrane</keyword>
<feature type="transmembrane region" description="Helical" evidence="1">
    <location>
        <begin position="6"/>
        <end position="29"/>
    </location>
</feature>
<name>A0ABZ3ED82_9STAP</name>
<protein>
    <submittedName>
        <fullName evidence="2">Uncharacterized protein</fullName>
    </submittedName>
</protein>
<sequence>MVRYSLTVAFITVVAFEIGLLTSNMYLAITTQVLTSILAIPLNNKEIDEDEEIK</sequence>
<proteinExistence type="predicted"/>
<dbReference type="EMBL" id="CP128355">
    <property type="protein sequence ID" value="XAF70792.1"/>
    <property type="molecule type" value="Genomic_DNA"/>
</dbReference>
<dbReference type="Proteomes" id="UP001436297">
    <property type="component" value="Chromosome"/>
</dbReference>
<organism evidence="2 3">
    <name type="scientific">Staphylococcus hsinchuensis</name>
    <dbReference type="NCBI Taxonomy" id="3051183"/>
    <lineage>
        <taxon>Bacteria</taxon>
        <taxon>Bacillati</taxon>
        <taxon>Bacillota</taxon>
        <taxon>Bacilli</taxon>
        <taxon>Bacillales</taxon>
        <taxon>Staphylococcaceae</taxon>
        <taxon>Staphylococcus</taxon>
    </lineage>
</organism>
<evidence type="ECO:0000313" key="2">
    <source>
        <dbReference type="EMBL" id="XAF70792.1"/>
    </source>
</evidence>
<keyword evidence="1" id="KW-0472">Membrane</keyword>
<dbReference type="RefSeq" id="WP_342610443.1">
    <property type="nucleotide sequence ID" value="NZ_CP128355.1"/>
</dbReference>
<keyword evidence="1" id="KW-1133">Transmembrane helix</keyword>
<evidence type="ECO:0000256" key="1">
    <source>
        <dbReference type="SAM" id="Phobius"/>
    </source>
</evidence>
<gene>
    <name evidence="2" type="ORF">QQM35_01350</name>
</gene>
<keyword evidence="3" id="KW-1185">Reference proteome</keyword>
<accession>A0ABZ3ED82</accession>
<evidence type="ECO:0000313" key="3">
    <source>
        <dbReference type="Proteomes" id="UP001436297"/>
    </source>
</evidence>
<reference evidence="2 3" key="1">
    <citation type="journal article" date="2024" name="Pathogens">
        <title>Staphylococcus hsinchuensis sp. nov., Isolated from Soymilk.</title>
        <authorList>
            <person name="Wang Y.T."/>
            <person name="Lin Y.C."/>
            <person name="Hsieh Y.H."/>
            <person name="Lin Y.T."/>
            <person name="Hamada M."/>
            <person name="Chen C.C."/>
            <person name="Liou J.S."/>
            <person name="Lee A.Y."/>
            <person name="Zhang W.L."/>
            <person name="Chen Y.T."/>
            <person name="Huang C.H."/>
        </authorList>
    </citation>
    <scope>NUCLEOTIDE SEQUENCE [LARGE SCALE GENOMIC DNA]</scope>
    <source>
        <strain evidence="2 3">H164</strain>
    </source>
</reference>